<organism evidence="1">
    <name type="scientific">Clostridium botulinum</name>
    <dbReference type="NCBI Taxonomy" id="1491"/>
    <lineage>
        <taxon>Bacteria</taxon>
        <taxon>Bacillati</taxon>
        <taxon>Bacillota</taxon>
        <taxon>Clostridia</taxon>
        <taxon>Eubacteriales</taxon>
        <taxon>Clostridiaceae</taxon>
        <taxon>Clostridium</taxon>
    </lineage>
</organism>
<name>A0A6G4HRZ2_CLOBO</name>
<gene>
    <name evidence="1" type="ORF">FDG29_07165</name>
</gene>
<dbReference type="EMBL" id="SXEU01000002">
    <property type="protein sequence ID" value="NFV15938.1"/>
    <property type="molecule type" value="Genomic_DNA"/>
</dbReference>
<evidence type="ECO:0000313" key="1">
    <source>
        <dbReference type="EMBL" id="NFV15938.1"/>
    </source>
</evidence>
<proteinExistence type="predicted"/>
<protein>
    <submittedName>
        <fullName evidence="1">ABC transporter permease</fullName>
    </submittedName>
</protein>
<dbReference type="RefSeq" id="WP_061311901.1">
    <property type="nucleotide sequence ID" value="NZ_JACBCU010000001.1"/>
</dbReference>
<comment type="caution">
    <text evidence="1">The sequence shown here is derived from an EMBL/GenBank/DDBJ whole genome shotgun (WGS) entry which is preliminary data.</text>
</comment>
<dbReference type="AlphaFoldDB" id="A0A6G4HRZ2"/>
<sequence>MRELIKYEFKKIWTQLTIVSVILLVVASTVLSFLFYITCSGSVTSDGTEVYGLKSFRAIKNESKDIKGVMNQEYLDNLVKKFNSSKEKQKFEDRLGDYLTKYKYSNYIINFANYGLDMRSDMIGLDFDLVKSEKEFYSQYKKSVSDVIKDHNQRNNWFKYTDHQMNKINEKIDKLETPFKVDYHEGLKYFAMTYAEQYWIVFIPIGFALSSLFSKDSNNGIDELTLSSKFGRKKNMNARIISGNIFAVVVYAIFIGTLLIESGAVFSLHGWSTSIQTMYRTCLYNISTGTGILIMIFQGLLGILIVANLVMLISLKVKYSKLTTFISLFSIWTLIQLTHTANSLQLQLNPIYFASHFISAGEFDIYYFIGNIMIPYSLAFIVIAFIYTLVIRILTLNQYNRYKLN</sequence>
<reference evidence="1" key="1">
    <citation type="submission" date="2019-04" db="EMBL/GenBank/DDBJ databases">
        <title>Genome sequencing of Clostridium botulinum Groups I-IV and Clostridium butyricum.</title>
        <authorList>
            <person name="Brunt J."/>
            <person name="Van Vliet A.H.M."/>
            <person name="Stringer S.C."/>
            <person name="Carter A.T."/>
            <person name="Peck M.W."/>
        </authorList>
    </citation>
    <scope>NUCLEOTIDE SEQUENCE</scope>
    <source>
        <strain evidence="1">751/1</strain>
    </source>
</reference>
<accession>A0A6G4HRZ2</accession>